<reference evidence="2" key="1">
    <citation type="submission" date="2021-01" db="EMBL/GenBank/DDBJ databases">
        <title>Caligus Genome Assembly.</title>
        <authorList>
            <person name="Gallardo-Escarate C."/>
        </authorList>
    </citation>
    <scope>NUCLEOTIDE SEQUENCE [LARGE SCALE GENOMIC DNA]</scope>
</reference>
<name>A0A7T8HJP0_CALRO</name>
<sequence length="58" mass="6566">MGICLENVFLYIHEKTGAVGWTVQSRMSRILSVEGIDPLPGTPTILPKFLKEQYETQE</sequence>
<proteinExistence type="predicted"/>
<keyword evidence="2" id="KW-1185">Reference proteome</keyword>
<protein>
    <submittedName>
        <fullName evidence="1">Jumonji domain containing 6 (Silurana)</fullName>
    </submittedName>
</protein>
<evidence type="ECO:0000313" key="1">
    <source>
        <dbReference type="EMBL" id="QQP51328.1"/>
    </source>
</evidence>
<accession>A0A7T8HJP0</accession>
<organism evidence="1 2">
    <name type="scientific">Caligus rogercresseyi</name>
    <name type="common">Sea louse</name>
    <dbReference type="NCBI Taxonomy" id="217165"/>
    <lineage>
        <taxon>Eukaryota</taxon>
        <taxon>Metazoa</taxon>
        <taxon>Ecdysozoa</taxon>
        <taxon>Arthropoda</taxon>
        <taxon>Crustacea</taxon>
        <taxon>Multicrustacea</taxon>
        <taxon>Hexanauplia</taxon>
        <taxon>Copepoda</taxon>
        <taxon>Siphonostomatoida</taxon>
        <taxon>Caligidae</taxon>
        <taxon>Caligus</taxon>
    </lineage>
</organism>
<dbReference type="EMBL" id="CP045897">
    <property type="protein sequence ID" value="QQP51328.1"/>
    <property type="molecule type" value="Genomic_DNA"/>
</dbReference>
<dbReference type="Proteomes" id="UP000595437">
    <property type="component" value="Chromosome 8"/>
</dbReference>
<dbReference type="AlphaFoldDB" id="A0A7T8HJP0"/>
<evidence type="ECO:0000313" key="2">
    <source>
        <dbReference type="Proteomes" id="UP000595437"/>
    </source>
</evidence>
<gene>
    <name evidence="1" type="ORF">FKW44_012652</name>
</gene>